<dbReference type="Pfam" id="PF03958">
    <property type="entry name" value="Secretin_N"/>
    <property type="match status" value="1"/>
</dbReference>
<evidence type="ECO:0000259" key="4">
    <source>
        <dbReference type="SMART" id="SM00965"/>
    </source>
</evidence>
<evidence type="ECO:0000313" key="5">
    <source>
        <dbReference type="EMBL" id="KFA90758.1"/>
    </source>
</evidence>
<keyword evidence="3" id="KW-0998">Cell outer membrane</keyword>
<evidence type="ECO:0000256" key="2">
    <source>
        <dbReference type="ARBA" id="ARBA00023136"/>
    </source>
</evidence>
<reference evidence="5 6" key="1">
    <citation type="submission" date="2014-07" db="EMBL/GenBank/DDBJ databases">
        <title>Draft Genome Sequence of Gephyronic Acid Producer, Cystobacter violaceus Strain Cb vi76.</title>
        <authorList>
            <person name="Stevens D.C."/>
            <person name="Young J."/>
            <person name="Carmichael R."/>
            <person name="Tan J."/>
            <person name="Taylor R.E."/>
        </authorList>
    </citation>
    <scope>NUCLEOTIDE SEQUENCE [LARGE SCALE GENOMIC DNA]</scope>
    <source>
        <strain evidence="5 6">Cb vi76</strain>
    </source>
</reference>
<dbReference type="AlphaFoldDB" id="A0A084SQM3"/>
<gene>
    <name evidence="5" type="ORF">Q664_26345</name>
</gene>
<dbReference type="Gene3D" id="3.30.1370.120">
    <property type="match status" value="1"/>
</dbReference>
<dbReference type="Proteomes" id="UP000028547">
    <property type="component" value="Unassembled WGS sequence"/>
</dbReference>
<dbReference type="Gene3D" id="3.30.1370.130">
    <property type="match status" value="1"/>
</dbReference>
<evidence type="ECO:0000313" key="6">
    <source>
        <dbReference type="Proteomes" id="UP000028547"/>
    </source>
</evidence>
<sequence>MDWLHETAAPAVAKSPKEAKRISLDVTRANVHDVLRMLADVGRLNLVVSEEVQGTVTLSLRNVVWTEALDVVLASRGLGMERRGSILRVASLRTLQEEAEALVRLKAAKEQSAPLRTWLIPVNSARASELLPHVKGVLSPRGSVSVDVRTNTLIVTDVEAPSLP</sequence>
<dbReference type="InterPro" id="IPR005644">
    <property type="entry name" value="NolW-like"/>
</dbReference>
<organism evidence="5 6">
    <name type="scientific">Archangium violaceum Cb vi76</name>
    <dbReference type="NCBI Taxonomy" id="1406225"/>
    <lineage>
        <taxon>Bacteria</taxon>
        <taxon>Pseudomonadati</taxon>
        <taxon>Myxococcota</taxon>
        <taxon>Myxococcia</taxon>
        <taxon>Myxococcales</taxon>
        <taxon>Cystobacterineae</taxon>
        <taxon>Archangiaceae</taxon>
        <taxon>Archangium</taxon>
    </lineage>
</organism>
<keyword evidence="1" id="KW-0813">Transport</keyword>
<comment type="caution">
    <text evidence="5">The sequence shown here is derived from an EMBL/GenBank/DDBJ whole genome shotgun (WGS) entry which is preliminary data.</text>
</comment>
<dbReference type="SMART" id="SM00965">
    <property type="entry name" value="STN"/>
    <property type="match status" value="1"/>
</dbReference>
<evidence type="ECO:0000256" key="1">
    <source>
        <dbReference type="ARBA" id="ARBA00022448"/>
    </source>
</evidence>
<evidence type="ECO:0000256" key="3">
    <source>
        <dbReference type="ARBA" id="ARBA00023237"/>
    </source>
</evidence>
<keyword evidence="2" id="KW-0472">Membrane</keyword>
<dbReference type="GO" id="GO:0019867">
    <property type="term" value="C:outer membrane"/>
    <property type="evidence" value="ECO:0007669"/>
    <property type="project" value="InterPro"/>
</dbReference>
<name>A0A084SQM3_9BACT</name>
<proteinExistence type="predicted"/>
<dbReference type="PANTHER" id="PTHR30604:SF1">
    <property type="entry name" value="DNA UTILIZATION PROTEIN HOFQ"/>
    <property type="match status" value="1"/>
</dbReference>
<dbReference type="InterPro" id="IPR011662">
    <property type="entry name" value="Secretin/TonB_short_N"/>
</dbReference>
<protein>
    <submittedName>
        <fullName evidence="5">PilQ</fullName>
    </submittedName>
</protein>
<dbReference type="EMBL" id="JPMI01000177">
    <property type="protein sequence ID" value="KFA90758.1"/>
    <property type="molecule type" value="Genomic_DNA"/>
</dbReference>
<dbReference type="Pfam" id="PF07660">
    <property type="entry name" value="STN"/>
    <property type="match status" value="1"/>
</dbReference>
<dbReference type="PANTHER" id="PTHR30604">
    <property type="entry name" value="PROTEIN TRANSPORT PROTEIN HOFQ"/>
    <property type="match status" value="1"/>
</dbReference>
<feature type="domain" description="Secretin/TonB short N-terminal" evidence="4">
    <location>
        <begin position="44"/>
        <end position="92"/>
    </location>
</feature>
<dbReference type="InterPro" id="IPR038591">
    <property type="entry name" value="NolW-like_sf"/>
</dbReference>
<accession>A0A084SQM3</accession>
<dbReference type="InterPro" id="IPR051808">
    <property type="entry name" value="Type_IV_pilus_biogenesis"/>
</dbReference>